<proteinExistence type="predicted"/>
<gene>
    <name evidence="1" type="ORF">ALO94_200676</name>
</gene>
<dbReference type="Proteomes" id="UP000050384">
    <property type="component" value="Unassembled WGS sequence"/>
</dbReference>
<dbReference type="AntiFam" id="ANF00211">
    <property type="entry name" value="Shadow ORF (opposite nasD)"/>
</dbReference>
<dbReference type="AlphaFoldDB" id="A0A0Q0AJ73"/>
<accession>A0A0Q0AJ73</accession>
<dbReference type="EMBL" id="LJRI01001060">
    <property type="protein sequence ID" value="KPY77339.1"/>
    <property type="molecule type" value="Genomic_DNA"/>
</dbReference>
<name>A0A0Q0AJ73_PSESX</name>
<evidence type="ECO:0000313" key="1">
    <source>
        <dbReference type="EMBL" id="KPY77339.1"/>
    </source>
</evidence>
<comment type="caution">
    <text evidence="1">The sequence shown here is derived from an EMBL/GenBank/DDBJ whole genome shotgun (WGS) entry which is preliminary data.</text>
</comment>
<organism evidence="1 2">
    <name type="scientific">Pseudomonas syringae pv. spinaceae</name>
    <dbReference type="NCBI Taxonomy" id="264459"/>
    <lineage>
        <taxon>Bacteria</taxon>
        <taxon>Pseudomonadati</taxon>
        <taxon>Pseudomonadota</taxon>
        <taxon>Gammaproteobacteria</taxon>
        <taxon>Pseudomonadales</taxon>
        <taxon>Pseudomonadaceae</taxon>
        <taxon>Pseudomonas</taxon>
        <taxon>Pseudomonas syringae</taxon>
    </lineage>
</organism>
<evidence type="ECO:0000313" key="2">
    <source>
        <dbReference type="Proteomes" id="UP000050384"/>
    </source>
</evidence>
<sequence>MRITDRAHVYAQQFELGGHVGAEERVGFFSAQLRCHATGHLIAGGNQTEHTAVPGRAFANCIDIGVAGAAVFVDGNTAARAEFQRALPGQRILRTNTGGKHDQIGFQKFVVGKIHPIAILLAVADRLRGAGQMHTDPQRFDARFQRGTAVLVQLHRHQARGKFDDMGFKAE</sequence>
<reference evidence="1 2" key="1">
    <citation type="submission" date="2015-09" db="EMBL/GenBank/DDBJ databases">
        <title>Genome announcement of multiple Pseudomonas syringae strains.</title>
        <authorList>
            <person name="Thakur S."/>
            <person name="Wang P.W."/>
            <person name="Gong Y."/>
            <person name="Weir B.S."/>
            <person name="Guttman D.S."/>
        </authorList>
    </citation>
    <scope>NUCLEOTIDE SEQUENCE [LARGE SCALE GENOMIC DNA]</scope>
    <source>
        <strain evidence="1 2">ICMP16929</strain>
    </source>
</reference>
<protein>
    <submittedName>
        <fullName evidence="1">ABC transporter permease</fullName>
    </submittedName>
</protein>